<protein>
    <submittedName>
        <fullName evidence="1">Uncharacterized protein</fullName>
    </submittedName>
</protein>
<dbReference type="AlphaFoldDB" id="A0A7R9F4M6"/>
<proteinExistence type="predicted"/>
<accession>A0A7R9F4M6</accession>
<dbReference type="EMBL" id="OD568102">
    <property type="protein sequence ID" value="CAD7446561.1"/>
    <property type="molecule type" value="Genomic_DNA"/>
</dbReference>
<sequence>MVVDRTSPKSVRLTAMDSSGQIKVFLVTYGGGNCPNHLAHSRAIVCSTLVEVIASKIGQGAELLTKILLKNCIPIASTVLVSLASNALYYCCILWPHLLWTLLTLRETMCQPLLTPVPHLSWTLLTLRETMCQPLLTPVPHLSWTLLTLRETMCQPLLTPVPIVGVRGTTCQGLYEEGIQDVVTQVFIQGSNSTPWLIRLHDCTSEETSSPCPPADAITLIAMTLTCSQQA</sequence>
<gene>
    <name evidence="1" type="ORF">TBIB3V08_LOCUS8889</name>
</gene>
<organism evidence="1">
    <name type="scientific">Timema bartmani</name>
    <dbReference type="NCBI Taxonomy" id="61472"/>
    <lineage>
        <taxon>Eukaryota</taxon>
        <taxon>Metazoa</taxon>
        <taxon>Ecdysozoa</taxon>
        <taxon>Arthropoda</taxon>
        <taxon>Hexapoda</taxon>
        <taxon>Insecta</taxon>
        <taxon>Pterygota</taxon>
        <taxon>Neoptera</taxon>
        <taxon>Polyneoptera</taxon>
        <taxon>Phasmatodea</taxon>
        <taxon>Timematodea</taxon>
        <taxon>Timematoidea</taxon>
        <taxon>Timematidae</taxon>
        <taxon>Timema</taxon>
    </lineage>
</organism>
<evidence type="ECO:0000313" key="1">
    <source>
        <dbReference type="EMBL" id="CAD7446561.1"/>
    </source>
</evidence>
<reference evidence="1" key="1">
    <citation type="submission" date="2020-11" db="EMBL/GenBank/DDBJ databases">
        <authorList>
            <person name="Tran Van P."/>
        </authorList>
    </citation>
    <scope>NUCLEOTIDE SEQUENCE</scope>
</reference>
<name>A0A7R9F4M6_9NEOP</name>